<dbReference type="Proteomes" id="UP000248128">
    <property type="component" value="Unassembled WGS sequence"/>
</dbReference>
<dbReference type="PRINTS" id="PR00633">
    <property type="entry name" value="RCCNDNSATION"/>
</dbReference>
<evidence type="ECO:0000313" key="7">
    <source>
        <dbReference type="Proteomes" id="UP000248128"/>
    </source>
</evidence>
<evidence type="ECO:0000259" key="5">
    <source>
        <dbReference type="Pfam" id="PF25390"/>
    </source>
</evidence>
<keyword evidence="4" id="KW-0472">Membrane</keyword>
<proteinExistence type="predicted"/>
<dbReference type="Pfam" id="PF25390">
    <property type="entry name" value="WD40_RLD"/>
    <property type="match status" value="2"/>
</dbReference>
<dbReference type="Gene3D" id="2.130.10.30">
    <property type="entry name" value="Regulator of chromosome condensation 1/beta-lactamase-inhibitor protein II"/>
    <property type="match status" value="5"/>
</dbReference>
<keyword evidence="4" id="KW-0812">Transmembrane</keyword>
<feature type="region of interest" description="Disordered" evidence="3">
    <location>
        <begin position="991"/>
        <end position="1013"/>
    </location>
</feature>
<dbReference type="SUPFAM" id="SSF50985">
    <property type="entry name" value="RCC1/BLIP-II"/>
    <property type="match status" value="4"/>
</dbReference>
<evidence type="ECO:0000256" key="2">
    <source>
        <dbReference type="ARBA" id="ARBA00022737"/>
    </source>
</evidence>
<feature type="region of interest" description="Disordered" evidence="3">
    <location>
        <begin position="777"/>
        <end position="801"/>
    </location>
</feature>
<feature type="transmembrane region" description="Helical" evidence="4">
    <location>
        <begin position="1191"/>
        <end position="1213"/>
    </location>
</feature>
<evidence type="ECO:0000256" key="1">
    <source>
        <dbReference type="ARBA" id="ARBA00004196"/>
    </source>
</evidence>
<dbReference type="InterPro" id="IPR042229">
    <property type="entry name" value="Listeria/Bacterioides_rpt_sf"/>
</dbReference>
<feature type="compositionally biased region" description="Polar residues" evidence="3">
    <location>
        <begin position="991"/>
        <end position="1005"/>
    </location>
</feature>
<feature type="region of interest" description="Disordered" evidence="3">
    <location>
        <begin position="63"/>
        <end position="84"/>
    </location>
</feature>
<dbReference type="PANTHER" id="PTHR45622:SF70">
    <property type="entry name" value="SECRETION-REGULATING GUANINE NUCLEOTIDE EXCHANGE FACTOR"/>
    <property type="match status" value="1"/>
</dbReference>
<accession>A0A318MTM4</accession>
<dbReference type="GO" id="GO:0005737">
    <property type="term" value="C:cytoplasm"/>
    <property type="evidence" value="ECO:0007669"/>
    <property type="project" value="TreeGrafter"/>
</dbReference>
<gene>
    <name evidence="6" type="ORF">DKK74_01985</name>
</gene>
<dbReference type="PROSITE" id="PS00626">
    <property type="entry name" value="RCC1_2"/>
    <property type="match status" value="7"/>
</dbReference>
<feature type="domain" description="RCC1-like" evidence="5">
    <location>
        <begin position="223"/>
        <end position="468"/>
    </location>
</feature>
<dbReference type="InterPro" id="IPR000408">
    <property type="entry name" value="Reg_chr_condens"/>
</dbReference>
<reference evidence="6 7" key="1">
    <citation type="submission" date="2018-05" db="EMBL/GenBank/DDBJ databases">
        <title>Reference genomes for bee gut microbiota database.</title>
        <authorList>
            <person name="Ellegaard K.M."/>
        </authorList>
    </citation>
    <scope>NUCLEOTIDE SEQUENCE [LARGE SCALE GENOMIC DNA]</scope>
    <source>
        <strain evidence="6 7">ESL0199</strain>
    </source>
</reference>
<comment type="caution">
    <text evidence="6">The sequence shown here is derived from an EMBL/GenBank/DDBJ whole genome shotgun (WGS) entry which is preliminary data.</text>
</comment>
<evidence type="ECO:0000313" key="6">
    <source>
        <dbReference type="EMBL" id="PXY89641.1"/>
    </source>
</evidence>
<feature type="compositionally biased region" description="Basic and acidic residues" evidence="3">
    <location>
        <begin position="787"/>
        <end position="798"/>
    </location>
</feature>
<evidence type="ECO:0000256" key="3">
    <source>
        <dbReference type="SAM" id="MobiDB-lite"/>
    </source>
</evidence>
<dbReference type="Pfam" id="PF13540">
    <property type="entry name" value="RCC1_2"/>
    <property type="match status" value="2"/>
</dbReference>
<evidence type="ECO:0000256" key="4">
    <source>
        <dbReference type="SAM" id="Phobius"/>
    </source>
</evidence>
<dbReference type="PANTHER" id="PTHR45622">
    <property type="entry name" value="UBIQUITIN-PROTEIN LIGASE E3A-RELATED"/>
    <property type="match status" value="1"/>
</dbReference>
<dbReference type="Gene3D" id="2.60.40.4270">
    <property type="entry name" value="Listeria-Bacteroides repeat domain"/>
    <property type="match status" value="2"/>
</dbReference>
<sequence>MKNLGFSSFDRLILGKGFVAIMCHPDASSRSAIVVDLLKVIVILPASMIIGSLTAADATAKTINPPQPTKLEETATGQQKDASFSTATPVVTPTLATATSGRPQTASTSYQVIFDSADGSNVDSQTIAEGTQASRPAKDPIRKGYQFDGWFTKDAYGDSKVAYDFTQPVTTDLTLIAHWTKGTSAWSLSPTSGKATGDTKITLTPPTKPEIRFSHIIPAKIEGSQAIGSDGNLYSWGDNNYILGTPEEEKRTPSLITPPDGVHFTQVSTGYYHSLAIGSDGNLYSWGHNSYGELGRETVSKSPKDDPEIDNQPGLVTAPAGVRFTQACAGKWHSLALGSDGNLYSWGENKHGELGRDTGSAPYDVKPDQVPMPAGITKITQLSAGTFYSMALDSDGDLYTWGDNSYDELGRDTALAGKDGQPVKVPTPEGITKFTWIAAGEWTSLATGSDGNLYSWGWNEHGQLGRDTGGYPYRNGRPGKVTMPAGVTKFTQVSTELRHTLALGSDGNLYSWGENNRGQLGRDTGSALYGTKPGKVTMPTGVAKFTQVSAGYSHSLAIGSDGNLYSWGENKYGQLGRRTSGNYDSRPGMVAFPEDPKPDKVSFGGTPGTNLTANTDGTWSVTTPRHEHGRVDVAVTWKMNGKRPDAHLPYRYLGTYLIAFDPAGGIGFYLQLVTEGDHVKRPAKDPTKRGYLFDGWFTGDTAYDFSRPVTGKVNLTAHWSSADTKWKLDKASGPESGGQSVTLTPPMKRGIRISQVDGGDLHSAAVGSDGSLYTWGDNSSHGQLGRDTADKQDSHPGKAEAPAGVNFVHVSTGSGFSVALGSDGSLYTWGDNSRGQLGRAVTSSKPADRPNKVESTAGITFTQASAGGSHVVAVGSDGNLYTWGDNSAGRLGRDTSSIPADKPGKADTPADVTFSSVSAGWCHTVALDTQGNAYTWGSNTHGELGRSTTSTPADKPGKADTPAGIIFTHASAGRSHSVAVSDDGSIYTWGNADNGQLGRDTSSTPADKPGKANIPADLAFTQASAGDEHSIALGSDGNLYTWGDNSHGRLGRDTSKTPADMPGKTDTPAGITFTQASAGAWHSLALGSDGNLYTWGDNTNGQLGRDAGNTQAASPAMDNFPGQGTPTHVLFDNVETPDLTKNHDGTWTATTPAHMPGTSTVTIDWRLDGAAQTPDTSNTYRYTSISQLPSAGGGGLLPLLVAGLLAFACAAAARRHRLGTLSRQQ</sequence>
<organism evidence="6 7">
    <name type="scientific">Bifidobacterium asteroides</name>
    <dbReference type="NCBI Taxonomy" id="1684"/>
    <lineage>
        <taxon>Bacteria</taxon>
        <taxon>Bacillati</taxon>
        <taxon>Actinomycetota</taxon>
        <taxon>Actinomycetes</taxon>
        <taxon>Bifidobacteriales</taxon>
        <taxon>Bifidobacteriaceae</taxon>
        <taxon>Bifidobacterium</taxon>
    </lineage>
</organism>
<dbReference type="InterPro" id="IPR009091">
    <property type="entry name" value="RCC1/BLIP-II"/>
</dbReference>
<feature type="compositionally biased region" description="Polar residues" evidence="3">
    <location>
        <begin position="939"/>
        <end position="952"/>
    </location>
</feature>
<dbReference type="InterPro" id="IPR058923">
    <property type="entry name" value="RCC1-like_dom"/>
</dbReference>
<feature type="region of interest" description="Disordered" evidence="3">
    <location>
        <begin position="939"/>
        <end position="958"/>
    </location>
</feature>
<feature type="domain" description="RCC1-like" evidence="5">
    <location>
        <begin position="749"/>
        <end position="1002"/>
    </location>
</feature>
<dbReference type="OrthoDB" id="904022at2"/>
<name>A0A318MTM4_9BIFI</name>
<feature type="compositionally biased region" description="Polar residues" evidence="3">
    <location>
        <begin position="75"/>
        <end position="84"/>
    </location>
</feature>
<dbReference type="Pfam" id="PF00415">
    <property type="entry name" value="RCC1"/>
    <property type="match status" value="2"/>
</dbReference>
<dbReference type="EMBL" id="QGLK01000001">
    <property type="protein sequence ID" value="PXY89641.1"/>
    <property type="molecule type" value="Genomic_DNA"/>
</dbReference>
<dbReference type="Pfam" id="PF09479">
    <property type="entry name" value="Flg_new"/>
    <property type="match status" value="2"/>
</dbReference>
<keyword evidence="2" id="KW-0677">Repeat</keyword>
<dbReference type="PROSITE" id="PS50012">
    <property type="entry name" value="RCC1_3"/>
    <property type="match status" value="14"/>
</dbReference>
<protein>
    <recommendedName>
        <fullName evidence="5">RCC1-like domain-containing protein</fullName>
    </recommendedName>
</protein>
<dbReference type="NCBIfam" id="TIGR02543">
    <property type="entry name" value="List_Bact_rpt"/>
    <property type="match status" value="2"/>
</dbReference>
<dbReference type="InterPro" id="IPR013378">
    <property type="entry name" value="InlB-like_B-rpt"/>
</dbReference>
<dbReference type="InterPro" id="IPR051709">
    <property type="entry name" value="Ub-ligase/GTPase-reg"/>
</dbReference>
<dbReference type="AlphaFoldDB" id="A0A318MTM4"/>
<keyword evidence="4" id="KW-1133">Transmembrane helix</keyword>
<dbReference type="GO" id="GO:0030313">
    <property type="term" value="C:cell envelope"/>
    <property type="evidence" value="ECO:0007669"/>
    <property type="project" value="UniProtKB-SubCell"/>
</dbReference>
<comment type="subcellular location">
    <subcellularLocation>
        <location evidence="1">Cell envelope</location>
    </subcellularLocation>
</comment>